<evidence type="ECO:0000313" key="3">
    <source>
        <dbReference type="Proteomes" id="UP000321525"/>
    </source>
</evidence>
<comment type="caution">
    <text evidence="2">The sequence shown here is derived from an EMBL/GenBank/DDBJ whole genome shotgun (WGS) entry which is preliminary data.</text>
</comment>
<dbReference type="RefSeq" id="WP_146800862.1">
    <property type="nucleotide sequence ID" value="NZ_VOLP01000033.1"/>
</dbReference>
<protein>
    <recommendedName>
        <fullName evidence="5">DUF4397 domain-containing protein</fullName>
    </recommendedName>
</protein>
<gene>
    <name evidence="1" type="ORF">ESZ26_17465</name>
    <name evidence="2" type="ORF">ESZ27_16760</name>
</gene>
<reference evidence="2 4" key="1">
    <citation type="submission" date="2019-07" db="EMBL/GenBank/DDBJ databases">
        <title>Genomes of sea-ice associated Colwellia species.</title>
        <authorList>
            <person name="Bowman J.P."/>
        </authorList>
    </citation>
    <scope>NUCLEOTIDE SEQUENCE [LARGE SCALE GENOMIC DNA]</scope>
    <source>
        <strain evidence="1 3">ACAM 607</strain>
        <strain evidence="2 4">IC036</strain>
    </source>
</reference>
<proteinExistence type="predicted"/>
<accession>A0A5C6Q3G9</accession>
<dbReference type="EMBL" id="VOLR01000034">
    <property type="protein sequence ID" value="TWX54690.1"/>
    <property type="molecule type" value="Genomic_DNA"/>
</dbReference>
<evidence type="ECO:0000313" key="1">
    <source>
        <dbReference type="EMBL" id="TWX54690.1"/>
    </source>
</evidence>
<sequence>MVTTAILSLSACGGSDSDSNAEGYVKLYNTAKNSPAIYLTIDEDFSTSDDEIEFTYNGVPYGSASNANVIDNGSYFYELAWQDGDSTDSSDLTVVYTDSIKINNDVIQLIVIGEDILAPSVTTYDIDIIDDEDDDTYDRFNFRVLNMHDDSEGIDVYLSKADETFNEANFIGSYSHQELSVNQKFDQDDYIFYITTPGSSEILFQSNDISFSYSSQYIIAIRENNGVGSSPYMLDKMSNSSIESFIDADSEAKLNAYNAIGKHDLLPDYQGEFSLYLNGVDDSPEIEALTLGELSQPIELAKGDYSVDLVVGDGNELLLKNHLLSLGENSHKTAFFYIDEVAVDDDGDGDVDEDGDGTIDELQLDVHSLVVSNSSRASIYDHEIKMVNLVDSTEFGAFTIYFVRSDETIESAFYKTAVSFANSELVYLKNNTYQVYVVAKDNSSEIILNAFELILDEASKEQFMVVEVDDTTPTGYKVSLFDQTN</sequence>
<evidence type="ECO:0000313" key="2">
    <source>
        <dbReference type="EMBL" id="TWX63403.1"/>
    </source>
</evidence>
<dbReference type="Proteomes" id="UP000321917">
    <property type="component" value="Unassembled WGS sequence"/>
</dbReference>
<name>A0A5C6Q3G9_9GAMM</name>
<evidence type="ECO:0000313" key="4">
    <source>
        <dbReference type="Proteomes" id="UP000321917"/>
    </source>
</evidence>
<evidence type="ECO:0008006" key="5">
    <source>
        <dbReference type="Google" id="ProtNLM"/>
    </source>
</evidence>
<dbReference type="OrthoDB" id="5758965at2"/>
<dbReference type="EMBL" id="VOLQ01000044">
    <property type="protein sequence ID" value="TWX63403.1"/>
    <property type="molecule type" value="Genomic_DNA"/>
</dbReference>
<dbReference type="AlphaFoldDB" id="A0A5C6Q3G9"/>
<keyword evidence="3" id="KW-1185">Reference proteome</keyword>
<dbReference type="Proteomes" id="UP000321525">
    <property type="component" value="Unassembled WGS sequence"/>
</dbReference>
<organism evidence="2 4">
    <name type="scientific">Colwellia hornerae</name>
    <dbReference type="NCBI Taxonomy" id="89402"/>
    <lineage>
        <taxon>Bacteria</taxon>
        <taxon>Pseudomonadati</taxon>
        <taxon>Pseudomonadota</taxon>
        <taxon>Gammaproteobacteria</taxon>
        <taxon>Alteromonadales</taxon>
        <taxon>Colwelliaceae</taxon>
        <taxon>Colwellia</taxon>
    </lineage>
</organism>